<dbReference type="GO" id="GO:0016798">
    <property type="term" value="F:hydrolase activity, acting on glycosyl bonds"/>
    <property type="evidence" value="ECO:0007669"/>
    <property type="project" value="UniProtKB-KW"/>
</dbReference>
<evidence type="ECO:0000259" key="2">
    <source>
        <dbReference type="Pfam" id="PF22058"/>
    </source>
</evidence>
<reference evidence="3 4" key="1">
    <citation type="submission" date="2019-03" db="EMBL/GenBank/DDBJ databases">
        <title>Arthrobacter sp. nov., an bacterium isolated from biocrust in Mu Us Desert.</title>
        <authorList>
            <person name="Lixiong L."/>
        </authorList>
    </citation>
    <scope>NUCLEOTIDE SEQUENCE [LARGE SCALE GENOMIC DNA]</scope>
    <source>
        <strain evidence="3 4">SLN-3</strain>
    </source>
</reference>
<dbReference type="InterPro" id="IPR013783">
    <property type="entry name" value="Ig-like_fold"/>
</dbReference>
<dbReference type="Proteomes" id="UP000295411">
    <property type="component" value="Unassembled WGS sequence"/>
</dbReference>
<dbReference type="EMBL" id="SMTK01000002">
    <property type="protein sequence ID" value="TDK27073.1"/>
    <property type="molecule type" value="Genomic_DNA"/>
</dbReference>
<dbReference type="CDD" id="cd12962">
    <property type="entry name" value="X25_BaPul_like"/>
    <property type="match status" value="1"/>
</dbReference>
<gene>
    <name evidence="3" type="ORF">E2F48_06510</name>
</gene>
<organism evidence="3 4">
    <name type="scientific">Arthrobacter crusticola</name>
    <dbReference type="NCBI Taxonomy" id="2547960"/>
    <lineage>
        <taxon>Bacteria</taxon>
        <taxon>Bacillati</taxon>
        <taxon>Actinomycetota</taxon>
        <taxon>Actinomycetes</taxon>
        <taxon>Micrococcales</taxon>
        <taxon>Micrococcaceae</taxon>
        <taxon>Arthrobacter</taxon>
    </lineage>
</organism>
<keyword evidence="4" id="KW-1185">Reference proteome</keyword>
<sequence length="255" mass="26278">MVKTKAQDGTTQRLKAVLDVLADQAKGAAGGPGSAVLAEAIARVPLNERESELLSGGVPRGFKALTIASAKLVKAGWMVKGRSGWTITEEGLRATVAFPDEESFASALAAGAAVPAGTPLPAAAGPADEAAAAAGADTAPATAEDQAPARASDQASDQPAAVAIAGNFGSHLGAAEDWAPHFDEVQMVFDQDEKVWKITTDLPAGAYSYKVAIDRSWVENYGAFGVRDGSDHELHHPGGQVTFRYNHATKDVSTS</sequence>
<dbReference type="AlphaFoldDB" id="A0A4R5U0K8"/>
<dbReference type="Gene3D" id="2.60.40.10">
    <property type="entry name" value="Immunoglobulins"/>
    <property type="match status" value="1"/>
</dbReference>
<comment type="caution">
    <text evidence="3">The sequence shown here is derived from an EMBL/GenBank/DDBJ whole genome shotgun (WGS) entry which is preliminary data.</text>
</comment>
<protein>
    <submittedName>
        <fullName evidence="3">Glycosidase</fullName>
    </submittedName>
</protein>
<feature type="domain" description="Amylopullulanase X25" evidence="2">
    <location>
        <begin position="162"/>
        <end position="251"/>
    </location>
</feature>
<feature type="compositionally biased region" description="Low complexity" evidence="1">
    <location>
        <begin position="120"/>
        <end position="144"/>
    </location>
</feature>
<feature type="region of interest" description="Disordered" evidence="1">
    <location>
        <begin position="120"/>
        <end position="158"/>
    </location>
</feature>
<dbReference type="GO" id="GO:0005975">
    <property type="term" value="P:carbohydrate metabolic process"/>
    <property type="evidence" value="ECO:0007669"/>
    <property type="project" value="UniProtKB-ARBA"/>
</dbReference>
<dbReference type="Pfam" id="PF22058">
    <property type="entry name" value="X25_BaPul_like"/>
    <property type="match status" value="1"/>
</dbReference>
<accession>A0A4R5U0K8</accession>
<proteinExistence type="predicted"/>
<evidence type="ECO:0000256" key="1">
    <source>
        <dbReference type="SAM" id="MobiDB-lite"/>
    </source>
</evidence>
<evidence type="ECO:0000313" key="4">
    <source>
        <dbReference type="Proteomes" id="UP000295411"/>
    </source>
</evidence>
<dbReference type="SUPFAM" id="SSF81296">
    <property type="entry name" value="E set domains"/>
    <property type="match status" value="1"/>
</dbReference>
<dbReference type="OrthoDB" id="9805159at2"/>
<evidence type="ECO:0000313" key="3">
    <source>
        <dbReference type="EMBL" id="TDK27073.1"/>
    </source>
</evidence>
<keyword evidence="3" id="KW-0326">Glycosidase</keyword>
<keyword evidence="3" id="KW-0378">Hydrolase</keyword>
<name>A0A4R5U0K8_9MICC</name>
<dbReference type="InterPro" id="IPR014756">
    <property type="entry name" value="Ig_E-set"/>
</dbReference>
<dbReference type="InterPro" id="IPR054409">
    <property type="entry name" value="X25_BaPul-like"/>
</dbReference>